<proteinExistence type="predicted"/>
<comment type="subcellular location">
    <subcellularLocation>
        <location evidence="1">Membrane</location>
        <topology evidence="1">Multi-pass membrane protein</topology>
    </subcellularLocation>
</comment>
<keyword evidence="5" id="KW-0175">Coiled coil</keyword>
<dbReference type="AlphaFoldDB" id="A0A9P0F6T8"/>
<dbReference type="InterPro" id="IPR036259">
    <property type="entry name" value="MFS_trans_sf"/>
</dbReference>
<evidence type="ECO:0000256" key="2">
    <source>
        <dbReference type="ARBA" id="ARBA00022692"/>
    </source>
</evidence>
<gene>
    <name evidence="8" type="ORF">BEMITA_LOCUS10705</name>
</gene>
<evidence type="ECO:0000259" key="7">
    <source>
        <dbReference type="PROSITE" id="PS50850"/>
    </source>
</evidence>
<organism evidence="8 9">
    <name type="scientific">Bemisia tabaci</name>
    <name type="common">Sweetpotato whitefly</name>
    <name type="synonym">Aleurodes tabaci</name>
    <dbReference type="NCBI Taxonomy" id="7038"/>
    <lineage>
        <taxon>Eukaryota</taxon>
        <taxon>Metazoa</taxon>
        <taxon>Ecdysozoa</taxon>
        <taxon>Arthropoda</taxon>
        <taxon>Hexapoda</taxon>
        <taxon>Insecta</taxon>
        <taxon>Pterygota</taxon>
        <taxon>Neoptera</taxon>
        <taxon>Paraneoptera</taxon>
        <taxon>Hemiptera</taxon>
        <taxon>Sternorrhyncha</taxon>
        <taxon>Aleyrodoidea</taxon>
        <taxon>Aleyrodidae</taxon>
        <taxon>Aleyrodinae</taxon>
        <taxon>Bemisia</taxon>
    </lineage>
</organism>
<keyword evidence="3 6" id="KW-1133">Transmembrane helix</keyword>
<dbReference type="Proteomes" id="UP001152759">
    <property type="component" value="Chromosome 6"/>
</dbReference>
<evidence type="ECO:0000256" key="6">
    <source>
        <dbReference type="SAM" id="Phobius"/>
    </source>
</evidence>
<evidence type="ECO:0000256" key="1">
    <source>
        <dbReference type="ARBA" id="ARBA00004141"/>
    </source>
</evidence>
<dbReference type="PANTHER" id="PTHR48021:SF32">
    <property type="entry name" value="FACILITATED TREHALOSE TRANSPORTER TRET1-2 HOMOLOG-LIKE PROTEIN"/>
    <property type="match status" value="1"/>
</dbReference>
<feature type="transmembrane region" description="Helical" evidence="6">
    <location>
        <begin position="419"/>
        <end position="441"/>
    </location>
</feature>
<dbReference type="InterPro" id="IPR050549">
    <property type="entry name" value="MFS_Trehalose_Transporter"/>
</dbReference>
<feature type="transmembrane region" description="Helical" evidence="6">
    <location>
        <begin position="91"/>
        <end position="111"/>
    </location>
</feature>
<feature type="transmembrane region" description="Helical" evidence="6">
    <location>
        <begin position="323"/>
        <end position="342"/>
    </location>
</feature>
<dbReference type="EMBL" id="OU963867">
    <property type="protein sequence ID" value="CAH0392159.1"/>
    <property type="molecule type" value="Genomic_DNA"/>
</dbReference>
<feature type="transmembrane region" description="Helical" evidence="6">
    <location>
        <begin position="250"/>
        <end position="271"/>
    </location>
</feature>
<evidence type="ECO:0000256" key="5">
    <source>
        <dbReference type="SAM" id="Coils"/>
    </source>
</evidence>
<name>A0A9P0F6T8_BEMTA</name>
<dbReference type="PROSITE" id="PS50850">
    <property type="entry name" value="MFS"/>
    <property type="match status" value="1"/>
</dbReference>
<feature type="transmembrane region" description="Helical" evidence="6">
    <location>
        <begin position="389"/>
        <end position="407"/>
    </location>
</feature>
<evidence type="ECO:0000256" key="4">
    <source>
        <dbReference type="ARBA" id="ARBA00023136"/>
    </source>
</evidence>
<feature type="transmembrane region" description="Helical" evidence="6">
    <location>
        <begin position="178"/>
        <end position="194"/>
    </location>
</feature>
<reference evidence="8" key="1">
    <citation type="submission" date="2021-12" db="EMBL/GenBank/DDBJ databases">
        <authorList>
            <person name="King R."/>
        </authorList>
    </citation>
    <scope>NUCLEOTIDE SEQUENCE</scope>
</reference>
<dbReference type="GO" id="GO:0016020">
    <property type="term" value="C:membrane"/>
    <property type="evidence" value="ECO:0007669"/>
    <property type="project" value="UniProtKB-SubCell"/>
</dbReference>
<feature type="transmembrane region" description="Helical" evidence="6">
    <location>
        <begin position="354"/>
        <end position="377"/>
    </location>
</feature>
<evidence type="ECO:0000256" key="3">
    <source>
        <dbReference type="ARBA" id="ARBA00022989"/>
    </source>
</evidence>
<dbReference type="KEGG" id="btab:109036976"/>
<keyword evidence="4 6" id="KW-0472">Membrane</keyword>
<dbReference type="InterPro" id="IPR005828">
    <property type="entry name" value="MFS_sugar_transport-like"/>
</dbReference>
<feature type="coiled-coil region" evidence="5">
    <location>
        <begin position="214"/>
        <end position="241"/>
    </location>
</feature>
<keyword evidence="2 6" id="KW-0812">Transmembrane</keyword>
<dbReference type="InterPro" id="IPR020846">
    <property type="entry name" value="MFS_dom"/>
</dbReference>
<dbReference type="Pfam" id="PF00083">
    <property type="entry name" value="Sugar_tr"/>
    <property type="match status" value="1"/>
</dbReference>
<evidence type="ECO:0000313" key="8">
    <source>
        <dbReference type="EMBL" id="CAH0392159.1"/>
    </source>
</evidence>
<protein>
    <recommendedName>
        <fullName evidence="7">Major facilitator superfamily (MFS) profile domain-containing protein</fullName>
    </recommendedName>
</protein>
<feature type="transmembrane region" description="Helical" evidence="6">
    <location>
        <begin position="64"/>
        <end position="84"/>
    </location>
</feature>
<dbReference type="GO" id="GO:0022857">
    <property type="term" value="F:transmembrane transporter activity"/>
    <property type="evidence" value="ECO:0007669"/>
    <property type="project" value="InterPro"/>
</dbReference>
<feature type="transmembrane region" description="Helical" evidence="6">
    <location>
        <begin position="149"/>
        <end position="172"/>
    </location>
</feature>
<accession>A0A9P0F6T8</accession>
<evidence type="ECO:0000313" key="9">
    <source>
        <dbReference type="Proteomes" id="UP001152759"/>
    </source>
</evidence>
<dbReference type="PANTHER" id="PTHR48021">
    <property type="match status" value="1"/>
</dbReference>
<feature type="domain" description="Major facilitator superfamily (MFS) profile" evidence="7">
    <location>
        <begin position="23"/>
        <end position="445"/>
    </location>
</feature>
<dbReference type="Gene3D" id="1.20.1250.20">
    <property type="entry name" value="MFS general substrate transporter like domains"/>
    <property type="match status" value="1"/>
</dbReference>
<feature type="transmembrane region" description="Helical" evidence="6">
    <location>
        <begin position="21"/>
        <end position="44"/>
    </location>
</feature>
<dbReference type="SUPFAM" id="SSF103473">
    <property type="entry name" value="MFS general substrate transporter"/>
    <property type="match status" value="1"/>
</dbReference>
<feature type="transmembrane region" description="Helical" evidence="6">
    <location>
        <begin position="117"/>
        <end position="137"/>
    </location>
</feature>
<keyword evidence="9" id="KW-1185">Reference proteome</keyword>
<sequence length="485" mass="53994">MRTKKGEDPETLTWNCWFRTLFAGSAALVLYVFIGINEGLSAVMLAQFKKKDSFIRVSEDQETWVASLGIVTAPIGAILIGPFVDAFGRKVGILIFYLTIGSGFGVIALSTDVTQIYIGRIICAFCEGFKACAVVYIAEICTPTQRSLFLSAISTMFSGGVLICTVMSAFVSWNSACLAYSLAAFAFAGVQWFVPESPGWLYRHGREDEALRSLERLGRSKADILREMDDLKERKSNQEKLELKSFFEPIVWKPFVILSMFHVLQFSTGIYDIIYYQVDFIQSLGTTYDPMTVSVAMSTIRFLSNATIGVYAKSVSRKGSTALCGLGMALTLLATGAYELAYRDTEILARPYQWLPISLILSCIVASNLSVTCLPWAMSGEMYPLRVRGIMSGATLVVAYFAFFFYIKMYYVFLEALKIYGVLFVFAACSVVVLLFGIFVLPETQGKSLLEVELGFEKKAKRSENVETRNGRVEKGEKSDFVTRF</sequence>